<evidence type="ECO:0000256" key="2">
    <source>
        <dbReference type="SAM" id="SignalP"/>
    </source>
</evidence>
<dbReference type="PaxDb" id="44689-DDB0252623"/>
<dbReference type="FunCoup" id="Q54MX9">
    <property type="interactions" value="640"/>
</dbReference>
<dbReference type="PANTHER" id="PTHR31318">
    <property type="entry name" value="EXPRESSED PROTEIN-RELATED"/>
    <property type="match status" value="1"/>
</dbReference>
<organism evidence="3 4">
    <name type="scientific">Dictyostelium discoideum</name>
    <name type="common">Social amoeba</name>
    <dbReference type="NCBI Taxonomy" id="44689"/>
    <lineage>
        <taxon>Eukaryota</taxon>
        <taxon>Amoebozoa</taxon>
        <taxon>Evosea</taxon>
        <taxon>Eumycetozoa</taxon>
        <taxon>Dictyostelia</taxon>
        <taxon>Dictyosteliales</taxon>
        <taxon>Dictyosteliaceae</taxon>
        <taxon>Dictyostelium</taxon>
    </lineage>
</organism>
<feature type="region of interest" description="Disordered" evidence="1">
    <location>
        <begin position="493"/>
        <end position="539"/>
    </location>
</feature>
<dbReference type="HOGENOM" id="CLU_036260_0_0_1"/>
<feature type="region of interest" description="Disordered" evidence="1">
    <location>
        <begin position="576"/>
        <end position="602"/>
    </location>
</feature>
<name>Q54MX9_DICDI</name>
<evidence type="ECO:0000313" key="4">
    <source>
        <dbReference type="Proteomes" id="UP000002195"/>
    </source>
</evidence>
<keyword evidence="2" id="KW-0732">Signal</keyword>
<feature type="compositionally biased region" description="Polar residues" evidence="1">
    <location>
        <begin position="587"/>
        <end position="597"/>
    </location>
</feature>
<dbReference type="dictyBase" id="DDB_G0285729"/>
<accession>Q54MX9</accession>
<evidence type="ECO:0000256" key="1">
    <source>
        <dbReference type="SAM" id="MobiDB-lite"/>
    </source>
</evidence>
<evidence type="ECO:0000313" key="3">
    <source>
        <dbReference type="EMBL" id="EAL64702.1"/>
    </source>
</evidence>
<dbReference type="VEuPathDB" id="AmoebaDB:DDB_G0285729"/>
<dbReference type="Proteomes" id="UP000002195">
    <property type="component" value="Unassembled WGS sequence"/>
</dbReference>
<gene>
    <name evidence="3" type="ORF">DDB_G0285729</name>
</gene>
<dbReference type="InParanoid" id="Q54MX9"/>
<dbReference type="eggNOG" id="ENOG502RI0F">
    <property type="taxonomic scope" value="Eukaryota"/>
</dbReference>
<feature type="signal peptide" evidence="2">
    <location>
        <begin position="1"/>
        <end position="21"/>
    </location>
</feature>
<dbReference type="PANTHER" id="PTHR31318:SF1">
    <property type="entry name" value="POLYMORPHIC MEMBRANE PROTEIN REPEAT-CONTAINING PROTEIN-RELATED"/>
    <property type="match status" value="1"/>
</dbReference>
<dbReference type="KEGG" id="ddi:DDB_G0285729"/>
<protein>
    <submittedName>
        <fullName evidence="3">Uncharacterized protein</fullName>
    </submittedName>
</protein>
<dbReference type="EMBL" id="AAFI02000079">
    <property type="protein sequence ID" value="EAL64702.1"/>
    <property type="molecule type" value="Genomic_DNA"/>
</dbReference>
<feature type="compositionally biased region" description="Low complexity" evidence="1">
    <location>
        <begin position="576"/>
        <end position="586"/>
    </location>
</feature>
<dbReference type="GeneID" id="8625212"/>
<dbReference type="RefSeq" id="XP_638164.1">
    <property type="nucleotide sequence ID" value="XM_633072.1"/>
</dbReference>
<sequence length="624" mass="69456">MNKNFLFTLFLVFVNVIFVASQRVNISVDYSINKGYSNSQCGVDTEPACTSLEDAGNRAILESVENNATPILIYILSNINGSAPASLGNLYSVCAFIQILSPNASNPFTIDGSNTDQPFLTIEEPSEQQTTSSTSSSSSSSPTCLIQRKIYISNLKFTNWKQTLIKIHINQETKETPTDQSKSIILQVFRTEVSYSSSILLIYPKNQNEYYNYNSIAILAMITAKYMTSSPNLLAPNSIDELLPPLYIVGAAVQDQIYLENSNISLTPFFYIEKCLWKGGIRNISNNIFSCNPYMFFVKSHMFSIGMISFFNNEVMTYIYILEQQADFVAITPVADLANISTPTYCHKNKYLNHQYYNSFTVFIRGNSTFSDLYFNMLSYYKSNIDFFYAQDSNINFEFAATYPPNRGYANLFKIINCTLRIYNVDMSVYQFPIVGSNSSVYLDSYYLNNTLIFKNETFCNCSDCLYYEYLNSNIKRIDTSFRYSLCNPKLTPTPSTTTTPTPSTTTTSTSTTITDPTATTTTTTTLIPTSTTSTTTSTTSTTTTTTTTIITTTAATTMTATTAATTTTSIPTTSITTSDITTSPIQTGSHSTSSAEKISMAEPTSKRTSIMVLFIVVIVFIFM</sequence>
<dbReference type="PhylomeDB" id="Q54MX9"/>
<dbReference type="GlyGen" id="Q54MX9">
    <property type="glycosylation" value="2 sites"/>
</dbReference>
<keyword evidence="4" id="KW-1185">Reference proteome</keyword>
<dbReference type="AlphaFoldDB" id="Q54MX9"/>
<comment type="caution">
    <text evidence="3">The sequence shown here is derived from an EMBL/GenBank/DDBJ whole genome shotgun (WGS) entry which is preliminary data.</text>
</comment>
<feature type="chain" id="PRO_5004249774" evidence="2">
    <location>
        <begin position="22"/>
        <end position="624"/>
    </location>
</feature>
<proteinExistence type="predicted"/>
<reference evidence="3 4" key="1">
    <citation type="journal article" date="2005" name="Nature">
        <title>The genome of the social amoeba Dictyostelium discoideum.</title>
        <authorList>
            <consortium name="The Dictyostelium discoideum Sequencing Consortium"/>
            <person name="Eichinger L."/>
            <person name="Pachebat J.A."/>
            <person name="Glockner G."/>
            <person name="Rajandream M.A."/>
            <person name="Sucgang R."/>
            <person name="Berriman M."/>
            <person name="Song J."/>
            <person name="Olsen R."/>
            <person name="Szafranski K."/>
            <person name="Xu Q."/>
            <person name="Tunggal B."/>
            <person name="Kummerfeld S."/>
            <person name="Madera M."/>
            <person name="Konfortov B.A."/>
            <person name="Rivero F."/>
            <person name="Bankier A.T."/>
            <person name="Lehmann R."/>
            <person name="Hamlin N."/>
            <person name="Davies R."/>
            <person name="Gaudet P."/>
            <person name="Fey P."/>
            <person name="Pilcher K."/>
            <person name="Chen G."/>
            <person name="Saunders D."/>
            <person name="Sodergren E."/>
            <person name="Davis P."/>
            <person name="Kerhornou A."/>
            <person name="Nie X."/>
            <person name="Hall N."/>
            <person name="Anjard C."/>
            <person name="Hemphill L."/>
            <person name="Bason N."/>
            <person name="Farbrother P."/>
            <person name="Desany B."/>
            <person name="Just E."/>
            <person name="Morio T."/>
            <person name="Rost R."/>
            <person name="Churcher C."/>
            <person name="Cooper J."/>
            <person name="Haydock S."/>
            <person name="van Driessche N."/>
            <person name="Cronin A."/>
            <person name="Goodhead I."/>
            <person name="Muzny D."/>
            <person name="Mourier T."/>
            <person name="Pain A."/>
            <person name="Lu M."/>
            <person name="Harper D."/>
            <person name="Lindsay R."/>
            <person name="Hauser H."/>
            <person name="James K."/>
            <person name="Quiles M."/>
            <person name="Madan Babu M."/>
            <person name="Saito T."/>
            <person name="Buchrieser C."/>
            <person name="Wardroper A."/>
            <person name="Felder M."/>
            <person name="Thangavelu M."/>
            <person name="Johnson D."/>
            <person name="Knights A."/>
            <person name="Loulseged H."/>
            <person name="Mungall K."/>
            <person name="Oliver K."/>
            <person name="Price C."/>
            <person name="Quail M.A."/>
            <person name="Urushihara H."/>
            <person name="Hernandez J."/>
            <person name="Rabbinowitsch E."/>
            <person name="Steffen D."/>
            <person name="Sanders M."/>
            <person name="Ma J."/>
            <person name="Kohara Y."/>
            <person name="Sharp S."/>
            <person name="Simmonds M."/>
            <person name="Spiegler S."/>
            <person name="Tivey A."/>
            <person name="Sugano S."/>
            <person name="White B."/>
            <person name="Walker D."/>
            <person name="Woodward J."/>
            <person name="Winckler T."/>
            <person name="Tanaka Y."/>
            <person name="Shaulsky G."/>
            <person name="Schleicher M."/>
            <person name="Weinstock G."/>
            <person name="Rosenthal A."/>
            <person name="Cox E.C."/>
            <person name="Chisholm R.L."/>
            <person name="Gibbs R."/>
            <person name="Loomis W.F."/>
            <person name="Platzer M."/>
            <person name="Kay R.R."/>
            <person name="Williams J."/>
            <person name="Dear P.H."/>
            <person name="Noegel A.A."/>
            <person name="Barrell B."/>
            <person name="Kuspa A."/>
        </authorList>
    </citation>
    <scope>NUCLEOTIDE SEQUENCE [LARGE SCALE GENOMIC DNA]</scope>
    <source>
        <strain evidence="3 4">AX4</strain>
    </source>
</reference>